<evidence type="ECO:0000313" key="3">
    <source>
        <dbReference type="EMBL" id="APO72124.1"/>
    </source>
</evidence>
<name>A0A1L5NW62_9HYPH</name>
<sequence>MNVRRRIREPSACNESNSGLPCCSPIERREFAAAIGSNKRSASSSRMILQDQRTRSSSGNLRVLCGIRSRLSQFVSREAETSGKKKSVRSSAAPVRPHRLRPKRGARFRVFEKANRQAMKIAWLVVITFIAAIALHALLT</sequence>
<evidence type="ECO:0000256" key="1">
    <source>
        <dbReference type="SAM" id="MobiDB-lite"/>
    </source>
</evidence>
<dbReference type="Proteomes" id="UP000184749">
    <property type="component" value="Plasmid pRgalIE4872d"/>
</dbReference>
<keyword evidence="2" id="KW-0472">Membrane</keyword>
<feature type="compositionally biased region" description="Polar residues" evidence="1">
    <location>
        <begin position="38"/>
        <end position="47"/>
    </location>
</feature>
<dbReference type="EMBL" id="CP017105">
    <property type="protein sequence ID" value="APO72124.1"/>
    <property type="molecule type" value="Genomic_DNA"/>
</dbReference>
<organism evidence="3 4">
    <name type="scientific">Rhizobium gallicum</name>
    <dbReference type="NCBI Taxonomy" id="56730"/>
    <lineage>
        <taxon>Bacteria</taxon>
        <taxon>Pseudomonadati</taxon>
        <taxon>Pseudomonadota</taxon>
        <taxon>Alphaproteobacteria</taxon>
        <taxon>Hyphomicrobiales</taxon>
        <taxon>Rhizobiaceae</taxon>
        <taxon>Rhizobium/Agrobacterium group</taxon>
        <taxon>Rhizobium</taxon>
    </lineage>
</organism>
<geneLocation type="plasmid" evidence="4">
    <name>prgalie4872d</name>
</geneLocation>
<protein>
    <recommendedName>
        <fullName evidence="5">Transmembrane protein</fullName>
    </recommendedName>
</protein>
<feature type="region of interest" description="Disordered" evidence="1">
    <location>
        <begin position="37"/>
        <end position="56"/>
    </location>
</feature>
<accession>A0A1L5NW62</accession>
<gene>
    <name evidence="3" type="ORF">IE4872_PD01603</name>
</gene>
<evidence type="ECO:0000256" key="2">
    <source>
        <dbReference type="SAM" id="Phobius"/>
    </source>
</evidence>
<reference evidence="3 4" key="1">
    <citation type="submission" date="2016-09" db="EMBL/GenBank/DDBJ databases">
        <title>The complete genome sequences of Rhizobium gallicum, symbiovars gallicum and phaseoli, symbionts associated to common bean (Phaseolus vulgaris).</title>
        <authorList>
            <person name="Bustos P."/>
            <person name="Santamaria R.I."/>
            <person name="Perez-Carrascal O.M."/>
            <person name="Juarez S."/>
            <person name="Lozano L."/>
            <person name="Martinez-Flores I."/>
            <person name="Martinez-Romero E."/>
            <person name="Cevallos M."/>
            <person name="Romero D."/>
            <person name="Davila G."/>
            <person name="Gonzalez V."/>
        </authorList>
    </citation>
    <scope>NUCLEOTIDE SEQUENCE [LARGE SCALE GENOMIC DNA]</scope>
    <source>
        <strain evidence="3 4">IE4872</strain>
        <plasmid evidence="4">prgalie4872d</plasmid>
    </source>
</reference>
<keyword evidence="2" id="KW-0812">Transmembrane</keyword>
<evidence type="ECO:0008006" key="5">
    <source>
        <dbReference type="Google" id="ProtNLM"/>
    </source>
</evidence>
<proteinExistence type="predicted"/>
<dbReference type="AlphaFoldDB" id="A0A1L5NW62"/>
<feature type="transmembrane region" description="Helical" evidence="2">
    <location>
        <begin position="121"/>
        <end position="139"/>
    </location>
</feature>
<keyword evidence="2" id="KW-1133">Transmembrane helix</keyword>
<feature type="region of interest" description="Disordered" evidence="1">
    <location>
        <begin position="76"/>
        <end position="100"/>
    </location>
</feature>
<keyword evidence="3" id="KW-0614">Plasmid</keyword>
<evidence type="ECO:0000313" key="4">
    <source>
        <dbReference type="Proteomes" id="UP000184749"/>
    </source>
</evidence>